<evidence type="ECO:0000313" key="1">
    <source>
        <dbReference type="EMBL" id="KAI0027634.1"/>
    </source>
</evidence>
<proteinExistence type="predicted"/>
<protein>
    <submittedName>
        <fullName evidence="1">Uncharacterized protein</fullName>
    </submittedName>
</protein>
<accession>A0ACB8Q768</accession>
<organism evidence="1 2">
    <name type="scientific">Vararia minispora EC-137</name>
    <dbReference type="NCBI Taxonomy" id="1314806"/>
    <lineage>
        <taxon>Eukaryota</taxon>
        <taxon>Fungi</taxon>
        <taxon>Dikarya</taxon>
        <taxon>Basidiomycota</taxon>
        <taxon>Agaricomycotina</taxon>
        <taxon>Agaricomycetes</taxon>
        <taxon>Russulales</taxon>
        <taxon>Lachnocladiaceae</taxon>
        <taxon>Vararia</taxon>
    </lineage>
</organism>
<dbReference type="EMBL" id="MU273865">
    <property type="protein sequence ID" value="KAI0027634.1"/>
    <property type="molecule type" value="Genomic_DNA"/>
</dbReference>
<reference evidence="1" key="1">
    <citation type="submission" date="2021-02" db="EMBL/GenBank/DDBJ databases">
        <authorList>
            <consortium name="DOE Joint Genome Institute"/>
            <person name="Ahrendt S."/>
            <person name="Looney B.P."/>
            <person name="Miyauchi S."/>
            <person name="Morin E."/>
            <person name="Drula E."/>
            <person name="Courty P.E."/>
            <person name="Chicoki N."/>
            <person name="Fauchery L."/>
            <person name="Kohler A."/>
            <person name="Kuo A."/>
            <person name="Labutti K."/>
            <person name="Pangilinan J."/>
            <person name="Lipzen A."/>
            <person name="Riley R."/>
            <person name="Andreopoulos W."/>
            <person name="He G."/>
            <person name="Johnson J."/>
            <person name="Barry K.W."/>
            <person name="Grigoriev I.V."/>
            <person name="Nagy L."/>
            <person name="Hibbett D."/>
            <person name="Henrissat B."/>
            <person name="Matheny P.B."/>
            <person name="Labbe J."/>
            <person name="Martin F."/>
        </authorList>
    </citation>
    <scope>NUCLEOTIDE SEQUENCE</scope>
    <source>
        <strain evidence="1">EC-137</strain>
    </source>
</reference>
<sequence>MDRRIVHAVRRQSRPLLPTLAPDTHSPFPVHELAHCARRVLSALLSLAPSPHSRCPPSVPGARTGVSRTPRTVSSAVPRSQPLLPTLLSIPGAWTGASHTPRAVSSAIPRSRPLLPTPPSIPGAQTGGTRSPRTVCSPVPRSHPSLPTPSLRSQRTDWHIAHAACHLLSRPSLPTLTPDTALRSRHMDWRIAHAARRLLCRPSLPSLTPDARLLCLAHGPAYRARRAPAGRTRTHRVTAEAVVSCTTWLARAPGPPAHTGTHAGGTFRVTLM</sequence>
<gene>
    <name evidence="1" type="ORF">K488DRAFT_90621</name>
</gene>
<evidence type="ECO:0000313" key="2">
    <source>
        <dbReference type="Proteomes" id="UP000814128"/>
    </source>
</evidence>
<name>A0ACB8Q768_9AGAM</name>
<keyword evidence="2" id="KW-1185">Reference proteome</keyword>
<reference evidence="1" key="2">
    <citation type="journal article" date="2022" name="New Phytol.">
        <title>Evolutionary transition to the ectomycorrhizal habit in the genomes of a hyperdiverse lineage of mushroom-forming fungi.</title>
        <authorList>
            <person name="Looney B."/>
            <person name="Miyauchi S."/>
            <person name="Morin E."/>
            <person name="Drula E."/>
            <person name="Courty P.E."/>
            <person name="Kohler A."/>
            <person name="Kuo A."/>
            <person name="LaButti K."/>
            <person name="Pangilinan J."/>
            <person name="Lipzen A."/>
            <person name="Riley R."/>
            <person name="Andreopoulos W."/>
            <person name="He G."/>
            <person name="Johnson J."/>
            <person name="Nolan M."/>
            <person name="Tritt A."/>
            <person name="Barry K.W."/>
            <person name="Grigoriev I.V."/>
            <person name="Nagy L.G."/>
            <person name="Hibbett D."/>
            <person name="Henrissat B."/>
            <person name="Matheny P.B."/>
            <person name="Labbe J."/>
            <person name="Martin F.M."/>
        </authorList>
    </citation>
    <scope>NUCLEOTIDE SEQUENCE</scope>
    <source>
        <strain evidence="1">EC-137</strain>
    </source>
</reference>
<dbReference type="Proteomes" id="UP000814128">
    <property type="component" value="Unassembled WGS sequence"/>
</dbReference>
<comment type="caution">
    <text evidence="1">The sequence shown here is derived from an EMBL/GenBank/DDBJ whole genome shotgun (WGS) entry which is preliminary data.</text>
</comment>